<keyword evidence="5" id="KW-0732">Signal</keyword>
<dbReference type="InterPro" id="IPR056861">
    <property type="entry name" value="HMCN1-like_VWA"/>
</dbReference>
<dbReference type="InterPro" id="IPR001841">
    <property type="entry name" value="Znf_RING"/>
</dbReference>
<evidence type="ECO:0000256" key="8">
    <source>
        <dbReference type="ARBA" id="ARBA00022786"/>
    </source>
</evidence>
<dbReference type="InterPro" id="IPR044066">
    <property type="entry name" value="TRIAD_supradom"/>
</dbReference>
<proteinExistence type="predicted"/>
<gene>
    <name evidence="14" type="ORF">GGX14DRAFT_701594</name>
</gene>
<evidence type="ECO:0000259" key="12">
    <source>
        <dbReference type="PROSITE" id="PS50089"/>
    </source>
</evidence>
<dbReference type="GO" id="GO:0008270">
    <property type="term" value="F:zinc ion binding"/>
    <property type="evidence" value="ECO:0007669"/>
    <property type="project" value="UniProtKB-KW"/>
</dbReference>
<dbReference type="PROSITE" id="PS51873">
    <property type="entry name" value="TRIAD"/>
    <property type="match status" value="1"/>
</dbReference>
<evidence type="ECO:0000256" key="10">
    <source>
        <dbReference type="PROSITE-ProRule" id="PRU00175"/>
    </source>
</evidence>
<dbReference type="PANTHER" id="PTHR47763">
    <property type="entry name" value="ALPHA-PROTEIN KINASE VWKA"/>
    <property type="match status" value="1"/>
</dbReference>
<keyword evidence="7 10" id="KW-0863">Zinc-finger</keyword>
<dbReference type="PANTHER" id="PTHR47763:SF1">
    <property type="entry name" value="DUF659 DOMAIN-CONTAINING PROTEIN"/>
    <property type="match status" value="1"/>
</dbReference>
<dbReference type="EMBL" id="JARJCW010000133">
    <property type="protein sequence ID" value="KAJ7191389.1"/>
    <property type="molecule type" value="Genomic_DNA"/>
</dbReference>
<dbReference type="SUPFAM" id="SSF57850">
    <property type="entry name" value="RING/U-box"/>
    <property type="match status" value="2"/>
</dbReference>
<evidence type="ECO:0000256" key="6">
    <source>
        <dbReference type="ARBA" id="ARBA00022737"/>
    </source>
</evidence>
<name>A0AAD6UND8_9AGAR</name>
<keyword evidence="15" id="KW-1185">Reference proteome</keyword>
<organism evidence="14 15">
    <name type="scientific">Mycena pura</name>
    <dbReference type="NCBI Taxonomy" id="153505"/>
    <lineage>
        <taxon>Eukaryota</taxon>
        <taxon>Fungi</taxon>
        <taxon>Dikarya</taxon>
        <taxon>Basidiomycota</taxon>
        <taxon>Agaricomycotina</taxon>
        <taxon>Agaricomycetes</taxon>
        <taxon>Agaricomycetidae</taxon>
        <taxon>Agaricales</taxon>
        <taxon>Marasmiineae</taxon>
        <taxon>Mycenaceae</taxon>
        <taxon>Mycena</taxon>
    </lineage>
</organism>
<evidence type="ECO:0008006" key="16">
    <source>
        <dbReference type="Google" id="ProtNLM"/>
    </source>
</evidence>
<keyword evidence="2" id="KW-0964">Secreted</keyword>
<dbReference type="InterPro" id="IPR052969">
    <property type="entry name" value="Thr-specific_kinase-like"/>
</dbReference>
<evidence type="ECO:0000256" key="4">
    <source>
        <dbReference type="ARBA" id="ARBA00022723"/>
    </source>
</evidence>
<feature type="domain" description="RING-type" evidence="12">
    <location>
        <begin position="795"/>
        <end position="849"/>
    </location>
</feature>
<dbReference type="Pfam" id="PF26200">
    <property type="entry name" value="Rcat_RNF216"/>
    <property type="match status" value="1"/>
</dbReference>
<evidence type="ECO:0000256" key="11">
    <source>
        <dbReference type="SAM" id="MobiDB-lite"/>
    </source>
</evidence>
<dbReference type="Gene3D" id="3.40.50.410">
    <property type="entry name" value="von Willebrand factor, type A domain"/>
    <property type="match status" value="1"/>
</dbReference>
<dbReference type="Proteomes" id="UP001219525">
    <property type="component" value="Unassembled WGS sequence"/>
</dbReference>
<keyword evidence="9" id="KW-0862">Zinc</keyword>
<accession>A0AAD6UND8</accession>
<dbReference type="Pfam" id="PF25106">
    <property type="entry name" value="VWA_4"/>
    <property type="match status" value="1"/>
</dbReference>
<dbReference type="Gene3D" id="1.20.120.1750">
    <property type="match status" value="1"/>
</dbReference>
<evidence type="ECO:0000256" key="2">
    <source>
        <dbReference type="ARBA" id="ARBA00022525"/>
    </source>
</evidence>
<sequence>MATTDPQKATYDLLIVTDATASMGGYLGALRESIPEILALARLSGAFSRLGVLAYKDYSDPEPEIVSWSGWNAPDLSQFVRDLNDTGGGDFPEAAKTALIRALQAADKHSRTLVLWYSDAPPHHKSIKSVQNDELEAKAFPTGAVDWVKLCHTARRRNCSVFCFTPRSMEPQFSAFYVLLAELTGGICIGSKSEEKDRAVISRLTLGVIIHWTGRTTTTMSQVLLDSSAVLLRFEQSPLLANPKPSNEDEGCRGYLPPSRDSRSQNTQALRRIVRSPLDVSNIPVRASTSDTFDLAKRFLDPTETDYRDQVYKSLRSIIQTNVASLAYNSIFGQLWRAVCKDTDERKTYLVDLFSEYVGEISDTDEKAALRQWLEDSFDRTEEIEGMIQRYCGNGPTPSVYLDFDADVQLTRTELLEVSWSCYGPVLKKIARIFTNLKLVEPGITLGPSQRSIPLALPVRDFYRILPHLIIPGTLYAPRAAALTAVVALVTGVPFLKGSATALLATVKGKWLDLDVPENISFECARFLLSAPEGVVLTAREKRVYEAMRRYRLLELNLDAPVNVRVPWTPQKTRGPGDVKVQCTKCLMRRSITIMSHKYHMCGICVSHDLSLIKIAEQFPEVDEEQSCWVECSSTKCRAQYVVENPDMLKIRPRCHYCRNKLPCPWIECSVCKNRIIVSPMFRRTVDTRKYSCPACVNPNWGRECIVSEETTVRALNKANGVVWLGFNNAVASCIFDGKSAFKLMQAFGEDVFGRAPSEHAPRLLLDGKTVCDTGSTLGEIEARVGRGEVALATCALCFDEMPRSKLLAACGRTGCNQLVDEGCLQEWYGRNEPGKLLNMMQLTCPFCRRKPTVKTLARYNPRVVVLGGLQAALDDRRFLYAWCTDCACAKQAYERTCCMEASLPPTVDFRCIECRDSFMARMQESNEDYSFLYAECADCGVRKRAYKRSKPEETIPPGFFFRCVACSATESLHVNCPNERCGIPIQKIAGCNHMSCICGTHFCYACGKEFSSNVIYSHMNHVHGSIFGD</sequence>
<feature type="region of interest" description="Disordered" evidence="11">
    <location>
        <begin position="241"/>
        <end position="267"/>
    </location>
</feature>
<protein>
    <recommendedName>
        <fullName evidence="16">RING-type domain-containing protein</fullName>
    </recommendedName>
</protein>
<keyword evidence="8" id="KW-0833">Ubl conjugation pathway</keyword>
<feature type="domain" description="RING-type" evidence="13">
    <location>
        <begin position="791"/>
        <end position="1030"/>
    </location>
</feature>
<dbReference type="PROSITE" id="PS50089">
    <property type="entry name" value="ZF_RING_2"/>
    <property type="match status" value="1"/>
</dbReference>
<keyword evidence="4" id="KW-0479">Metal-binding</keyword>
<keyword evidence="6" id="KW-0677">Repeat</keyword>
<dbReference type="CDD" id="cd22584">
    <property type="entry name" value="Rcat_RBR_unk"/>
    <property type="match status" value="1"/>
</dbReference>
<comment type="subcellular location">
    <subcellularLocation>
        <location evidence="1">Secreted</location>
    </subcellularLocation>
</comment>
<evidence type="ECO:0000313" key="15">
    <source>
        <dbReference type="Proteomes" id="UP001219525"/>
    </source>
</evidence>
<dbReference type="SUPFAM" id="SSF53300">
    <property type="entry name" value="vWA-like"/>
    <property type="match status" value="1"/>
</dbReference>
<evidence type="ECO:0000259" key="13">
    <source>
        <dbReference type="PROSITE" id="PS51873"/>
    </source>
</evidence>
<evidence type="ECO:0000256" key="9">
    <source>
        <dbReference type="ARBA" id="ARBA00022833"/>
    </source>
</evidence>
<keyword evidence="3" id="KW-0808">Transferase</keyword>
<comment type="caution">
    <text evidence="14">The sequence shown here is derived from an EMBL/GenBank/DDBJ whole genome shotgun (WGS) entry which is preliminary data.</text>
</comment>
<reference evidence="14" key="1">
    <citation type="submission" date="2023-03" db="EMBL/GenBank/DDBJ databases">
        <title>Massive genome expansion in bonnet fungi (Mycena s.s.) driven by repeated elements and novel gene families across ecological guilds.</title>
        <authorList>
            <consortium name="Lawrence Berkeley National Laboratory"/>
            <person name="Harder C.B."/>
            <person name="Miyauchi S."/>
            <person name="Viragh M."/>
            <person name="Kuo A."/>
            <person name="Thoen E."/>
            <person name="Andreopoulos B."/>
            <person name="Lu D."/>
            <person name="Skrede I."/>
            <person name="Drula E."/>
            <person name="Henrissat B."/>
            <person name="Morin E."/>
            <person name="Kohler A."/>
            <person name="Barry K."/>
            <person name="LaButti K."/>
            <person name="Morin E."/>
            <person name="Salamov A."/>
            <person name="Lipzen A."/>
            <person name="Mereny Z."/>
            <person name="Hegedus B."/>
            <person name="Baldrian P."/>
            <person name="Stursova M."/>
            <person name="Weitz H."/>
            <person name="Taylor A."/>
            <person name="Grigoriev I.V."/>
            <person name="Nagy L.G."/>
            <person name="Martin F."/>
            <person name="Kauserud H."/>
        </authorList>
    </citation>
    <scope>NUCLEOTIDE SEQUENCE</scope>
    <source>
        <strain evidence="14">9144</strain>
    </source>
</reference>
<evidence type="ECO:0000313" key="14">
    <source>
        <dbReference type="EMBL" id="KAJ7191389.1"/>
    </source>
</evidence>
<dbReference type="GO" id="GO:0004674">
    <property type="term" value="F:protein serine/threonine kinase activity"/>
    <property type="evidence" value="ECO:0007669"/>
    <property type="project" value="TreeGrafter"/>
</dbReference>
<dbReference type="GO" id="GO:0005737">
    <property type="term" value="C:cytoplasm"/>
    <property type="evidence" value="ECO:0007669"/>
    <property type="project" value="TreeGrafter"/>
</dbReference>
<evidence type="ECO:0000256" key="7">
    <source>
        <dbReference type="ARBA" id="ARBA00022771"/>
    </source>
</evidence>
<evidence type="ECO:0000256" key="3">
    <source>
        <dbReference type="ARBA" id="ARBA00022679"/>
    </source>
</evidence>
<evidence type="ECO:0000256" key="1">
    <source>
        <dbReference type="ARBA" id="ARBA00004613"/>
    </source>
</evidence>
<dbReference type="AlphaFoldDB" id="A0AAD6UND8"/>
<evidence type="ECO:0000256" key="5">
    <source>
        <dbReference type="ARBA" id="ARBA00022729"/>
    </source>
</evidence>
<dbReference type="InterPro" id="IPR036465">
    <property type="entry name" value="vWFA_dom_sf"/>
</dbReference>